<feature type="compositionally biased region" description="Polar residues" evidence="1">
    <location>
        <begin position="614"/>
        <end position="623"/>
    </location>
</feature>
<dbReference type="EMBL" id="KZ613470">
    <property type="protein sequence ID" value="PMD25513.1"/>
    <property type="molecule type" value="Genomic_DNA"/>
</dbReference>
<dbReference type="OrthoDB" id="5427134at2759"/>
<feature type="region of interest" description="Disordered" evidence="1">
    <location>
        <begin position="613"/>
        <end position="676"/>
    </location>
</feature>
<evidence type="ECO:0000313" key="2">
    <source>
        <dbReference type="EMBL" id="PMD25513.1"/>
    </source>
</evidence>
<feature type="compositionally biased region" description="Acidic residues" evidence="1">
    <location>
        <begin position="858"/>
        <end position="869"/>
    </location>
</feature>
<feature type="region of interest" description="Disordered" evidence="1">
    <location>
        <begin position="697"/>
        <end position="764"/>
    </location>
</feature>
<accession>A0A2J6QGW1</accession>
<dbReference type="STRING" id="1745343.A0A2J6QGW1"/>
<evidence type="ECO:0000256" key="1">
    <source>
        <dbReference type="SAM" id="MobiDB-lite"/>
    </source>
</evidence>
<protein>
    <submittedName>
        <fullName evidence="2">Uncharacterized protein</fullName>
    </submittedName>
</protein>
<evidence type="ECO:0000313" key="3">
    <source>
        <dbReference type="Proteomes" id="UP000235672"/>
    </source>
</evidence>
<feature type="region of interest" description="Disordered" evidence="1">
    <location>
        <begin position="824"/>
        <end position="942"/>
    </location>
</feature>
<keyword evidence="3" id="KW-1185">Reference proteome</keyword>
<feature type="compositionally biased region" description="Polar residues" evidence="1">
    <location>
        <begin position="715"/>
        <end position="734"/>
    </location>
</feature>
<reference evidence="2 3" key="1">
    <citation type="submission" date="2016-05" db="EMBL/GenBank/DDBJ databases">
        <title>A degradative enzymes factory behind the ericoid mycorrhizal symbiosis.</title>
        <authorList>
            <consortium name="DOE Joint Genome Institute"/>
            <person name="Martino E."/>
            <person name="Morin E."/>
            <person name="Grelet G."/>
            <person name="Kuo A."/>
            <person name="Kohler A."/>
            <person name="Daghino S."/>
            <person name="Barry K."/>
            <person name="Choi C."/>
            <person name="Cichocki N."/>
            <person name="Clum A."/>
            <person name="Copeland A."/>
            <person name="Hainaut M."/>
            <person name="Haridas S."/>
            <person name="Labutti K."/>
            <person name="Lindquist E."/>
            <person name="Lipzen A."/>
            <person name="Khouja H.-R."/>
            <person name="Murat C."/>
            <person name="Ohm R."/>
            <person name="Olson A."/>
            <person name="Spatafora J."/>
            <person name="Veneault-Fourrey C."/>
            <person name="Henrissat B."/>
            <person name="Grigoriev I."/>
            <person name="Martin F."/>
            <person name="Perotto S."/>
        </authorList>
    </citation>
    <scope>NUCLEOTIDE SEQUENCE [LARGE SCALE GENOMIC DNA]</scope>
    <source>
        <strain evidence="2 3">UAMH 7357</strain>
    </source>
</reference>
<gene>
    <name evidence="2" type="ORF">NA56DRAFT_668655</name>
</gene>
<sequence length="942" mass="104335">MPVFMMKLLKDRLDSTLRTPQPTVQSRVQNSELRLPQETSIPDTLQWSRYINSGSSLGGLPAIPSQCLLPSDNGSMTSGSQAALHLPFGGLGLRTLSRIPEQTAVPTTAADKIAEVQGKKMQIYEDAHGNGFLQSLTEVATPSARASQDPYTDLDVGKNVERVKDALDKVMDDMPPTSVPLKPITKEDSPSQVSQVHIKQSNSLNTLDFLALPNENQDGCLVPRLKNIVSHLADFPAKIQNHEQRLDLLENASFSNSAIDELHEANERVDNRVCDLEERIVELEKAQTAINDASSVGSRQVVNTSFTSRASATSSAMIAAAIDGFDYSRVEALEAQVAELQAAALPSHSRPWEVEVVFLPFGTQLMGIWSSQHSMTQRSRLNSTATDEWTQTQHSMAAAQACLTAHDQASTWESSAMNLGNQEDTTWLMAKACAVRSRVDERLRSRGLVKLIQVFGPDARDVQSAMLAAFGDLPDILAEDPYTQREDQNAGSVPRSLKKHLGLHYSWIPLRKLHKDSCLRFLTPAEMVTPALWTTPFLTSSVVMRHKTKPRLYVTHRDSYIQHLGHDNADWTWAKLRQLPRVYPDRPSFSHTPEADAHEPCWEYDERLDPPQESIHSSFSSLGIRSPPQEQEDFEPASPSDHFSSAPPTPPSRQASTTPTSIAPPTNPSYSPLKERNPFRAMHTRRISMPITTTIALKSSQNQTQSSKRRVGSFDHSNSASPTRPSTSISNLNLSIAPKRRRTRSPSRAVNTPRWSAGPLSPYTFHDELNQAELGGQRGDSKRDRERAMTPFAYATPHSNAPYIERPRSGSDGIEVSIYEDEGVDDVPAHQGGGSTTEEVRSEDEETGYEERALSDFDSYEEEGTEESVELGMGQHEEWQGVQDLGIEDEVEVEVEEEEDGSESTPSEYPSTQPMLQIETPLFSGTKAGFRIHVDEGEGDEL</sequence>
<proteinExistence type="predicted"/>
<feature type="compositionally biased region" description="Polar residues" evidence="1">
    <location>
        <begin position="697"/>
        <end position="706"/>
    </location>
</feature>
<organism evidence="2 3">
    <name type="scientific">Hyaloscypha hepaticicola</name>
    <dbReference type="NCBI Taxonomy" id="2082293"/>
    <lineage>
        <taxon>Eukaryota</taxon>
        <taxon>Fungi</taxon>
        <taxon>Dikarya</taxon>
        <taxon>Ascomycota</taxon>
        <taxon>Pezizomycotina</taxon>
        <taxon>Leotiomycetes</taxon>
        <taxon>Helotiales</taxon>
        <taxon>Hyaloscyphaceae</taxon>
        <taxon>Hyaloscypha</taxon>
    </lineage>
</organism>
<feature type="compositionally biased region" description="Polar residues" evidence="1">
    <location>
        <begin position="903"/>
        <end position="915"/>
    </location>
</feature>
<dbReference type="Proteomes" id="UP000235672">
    <property type="component" value="Unassembled WGS sequence"/>
</dbReference>
<feature type="compositionally biased region" description="Acidic residues" evidence="1">
    <location>
        <begin position="886"/>
        <end position="902"/>
    </location>
</feature>
<name>A0A2J6QGW1_9HELO</name>
<dbReference type="AlphaFoldDB" id="A0A2J6QGW1"/>